<protein>
    <submittedName>
        <fullName evidence="2">29899_t:CDS:1</fullName>
    </submittedName>
</protein>
<organism evidence="2 3">
    <name type="scientific">Gigaspora margarita</name>
    <dbReference type="NCBI Taxonomy" id="4874"/>
    <lineage>
        <taxon>Eukaryota</taxon>
        <taxon>Fungi</taxon>
        <taxon>Fungi incertae sedis</taxon>
        <taxon>Mucoromycota</taxon>
        <taxon>Glomeromycotina</taxon>
        <taxon>Glomeromycetes</taxon>
        <taxon>Diversisporales</taxon>
        <taxon>Gigasporaceae</taxon>
        <taxon>Gigaspora</taxon>
    </lineage>
</organism>
<dbReference type="Proteomes" id="UP000789901">
    <property type="component" value="Unassembled WGS sequence"/>
</dbReference>
<reference evidence="2 3" key="1">
    <citation type="submission" date="2021-06" db="EMBL/GenBank/DDBJ databases">
        <authorList>
            <person name="Kallberg Y."/>
            <person name="Tangrot J."/>
            <person name="Rosling A."/>
        </authorList>
    </citation>
    <scope>NUCLEOTIDE SEQUENCE [LARGE SCALE GENOMIC DNA]</scope>
    <source>
        <strain evidence="2 3">120-4 pot B 10/14</strain>
    </source>
</reference>
<sequence>MDIESDENTEYNKQYEELYNRMSEENTSTNSILDNQLTQTFEGKHQLIQARTQENYHLCDYILVSILPILIFLFVINIVKNFYLRVPEAQEKNVI</sequence>
<proteinExistence type="predicted"/>
<comment type="caution">
    <text evidence="2">The sequence shown here is derived from an EMBL/GenBank/DDBJ whole genome shotgun (WGS) entry which is preliminary data.</text>
</comment>
<keyword evidence="3" id="KW-1185">Reference proteome</keyword>
<name>A0ABN7WM10_GIGMA</name>
<dbReference type="EMBL" id="CAJVQB010051859">
    <property type="protein sequence ID" value="CAG8835631.1"/>
    <property type="molecule type" value="Genomic_DNA"/>
</dbReference>
<keyword evidence="1" id="KW-0812">Transmembrane</keyword>
<accession>A0ABN7WM10</accession>
<gene>
    <name evidence="2" type="ORF">GMARGA_LOCUS32669</name>
</gene>
<feature type="transmembrane region" description="Helical" evidence="1">
    <location>
        <begin position="61"/>
        <end position="79"/>
    </location>
</feature>
<keyword evidence="1" id="KW-1133">Transmembrane helix</keyword>
<evidence type="ECO:0000313" key="2">
    <source>
        <dbReference type="EMBL" id="CAG8835631.1"/>
    </source>
</evidence>
<evidence type="ECO:0000313" key="3">
    <source>
        <dbReference type="Proteomes" id="UP000789901"/>
    </source>
</evidence>
<evidence type="ECO:0000256" key="1">
    <source>
        <dbReference type="SAM" id="Phobius"/>
    </source>
</evidence>
<keyword evidence="1" id="KW-0472">Membrane</keyword>